<evidence type="ECO:0000313" key="2">
    <source>
        <dbReference type="Proteomes" id="UP001296921"/>
    </source>
</evidence>
<organism evidence="1 2">
    <name type="scientific">Limnobaculum allomyrinae</name>
    <dbReference type="NCBI Taxonomy" id="2791986"/>
    <lineage>
        <taxon>Bacteria</taxon>
        <taxon>Pseudomonadati</taxon>
        <taxon>Pseudomonadota</taxon>
        <taxon>Gammaproteobacteria</taxon>
        <taxon>Enterobacterales</taxon>
        <taxon>Budviciaceae</taxon>
        <taxon>Limnobaculum</taxon>
    </lineage>
</organism>
<comment type="caution">
    <text evidence="1">The sequence shown here is derived from an EMBL/GenBank/DDBJ whole genome shotgun (WGS) entry which is preliminary data.</text>
</comment>
<name>A0ABS1ILP9_9GAMM</name>
<evidence type="ECO:0008006" key="3">
    <source>
        <dbReference type="Google" id="ProtNLM"/>
    </source>
</evidence>
<evidence type="ECO:0000313" key="1">
    <source>
        <dbReference type="EMBL" id="MBK5142609.1"/>
    </source>
</evidence>
<protein>
    <recommendedName>
        <fullName evidence="3">Type 1 fimbrial protein</fullName>
    </recommendedName>
</protein>
<dbReference type="EMBL" id="JADRCR010000001">
    <property type="protein sequence ID" value="MBK5142609.1"/>
    <property type="molecule type" value="Genomic_DNA"/>
</dbReference>
<proteinExistence type="predicted"/>
<dbReference type="Proteomes" id="UP001296921">
    <property type="component" value="Unassembled WGS sequence"/>
</dbReference>
<reference evidence="1 2" key="1">
    <citation type="submission" date="2020-11" db="EMBL/GenBank/DDBJ databases">
        <title>Insectihabitans protaetiae gen. nov. sp. nov. and Insectihabitans allomyrinae sp. nov., isolated from larvae of Protaetia brevitarsis seulensis and Allomyrina dichotoma, respectively.</title>
        <authorList>
            <person name="Lee S.D."/>
            <person name="Byeon Y.-S."/>
            <person name="Kim S.-M."/>
            <person name="Yang H.L."/>
            <person name="Kim I.S."/>
        </authorList>
    </citation>
    <scope>NUCLEOTIDE SEQUENCE [LARGE SCALE GENOMIC DNA]</scope>
    <source>
        <strain evidence="1 2">BWR-B9</strain>
    </source>
</reference>
<dbReference type="RefSeq" id="WP_218465567.1">
    <property type="nucleotide sequence ID" value="NZ_JADRCR010000001.1"/>
</dbReference>
<accession>A0ABS1ILP9</accession>
<sequence length="147" mass="15765">MAASSIQPNVSLPISGNIKSVGLNLECSGKVNNVEFSFQDTGASPLTNHNISIYDSIGGQKIEGLEVEMLYNGTRLDVHKMGEATTTYKTNTGTHGSIKTNPSDLTYNSQSSASFGARFVQRSAIKRNGVAYTGPVTGKVNMFVTYY</sequence>
<keyword evidence="2" id="KW-1185">Reference proteome</keyword>
<gene>
    <name evidence="1" type="ORF">I2494_02525</name>
</gene>